<sequence length="54" mass="6535">MNLETARCFLVAHRLDYNRDRGRWFPSWLYRLKQEAVPIADTGPLTRPFRQRSK</sequence>
<reference evidence="1" key="2">
    <citation type="submission" date="2020-09" db="EMBL/GenBank/DDBJ databases">
        <authorList>
            <person name="Sun Q."/>
            <person name="Zhou Y."/>
        </authorList>
    </citation>
    <scope>NUCLEOTIDE SEQUENCE</scope>
    <source>
        <strain evidence="1">CGMCC 1.12426</strain>
    </source>
</reference>
<organism evidence="1 2">
    <name type="scientific">Roseibium aquae</name>
    <dbReference type="NCBI Taxonomy" id="1323746"/>
    <lineage>
        <taxon>Bacteria</taxon>
        <taxon>Pseudomonadati</taxon>
        <taxon>Pseudomonadota</taxon>
        <taxon>Alphaproteobacteria</taxon>
        <taxon>Hyphomicrobiales</taxon>
        <taxon>Stappiaceae</taxon>
        <taxon>Roseibium</taxon>
    </lineage>
</organism>
<protein>
    <submittedName>
        <fullName evidence="1">Uncharacterized protein</fullName>
    </submittedName>
</protein>
<gene>
    <name evidence="1" type="ORF">GCM10011316_22720</name>
</gene>
<name>A0A916TKH9_9HYPH</name>
<dbReference type="EMBL" id="BMFA01000006">
    <property type="protein sequence ID" value="GGB50066.1"/>
    <property type="molecule type" value="Genomic_DNA"/>
</dbReference>
<keyword evidence="2" id="KW-1185">Reference proteome</keyword>
<dbReference type="RefSeq" id="WP_172972074.1">
    <property type="nucleotide sequence ID" value="NZ_BMFA01000006.1"/>
</dbReference>
<dbReference type="AlphaFoldDB" id="A0A916TKH9"/>
<dbReference type="Proteomes" id="UP000605148">
    <property type="component" value="Unassembled WGS sequence"/>
</dbReference>
<proteinExistence type="predicted"/>
<evidence type="ECO:0000313" key="2">
    <source>
        <dbReference type="Proteomes" id="UP000605148"/>
    </source>
</evidence>
<evidence type="ECO:0000313" key="1">
    <source>
        <dbReference type="EMBL" id="GGB50066.1"/>
    </source>
</evidence>
<reference evidence="1" key="1">
    <citation type="journal article" date="2014" name="Int. J. Syst. Evol. Microbiol.">
        <title>Complete genome sequence of Corynebacterium casei LMG S-19264T (=DSM 44701T), isolated from a smear-ripened cheese.</title>
        <authorList>
            <consortium name="US DOE Joint Genome Institute (JGI-PGF)"/>
            <person name="Walter F."/>
            <person name="Albersmeier A."/>
            <person name="Kalinowski J."/>
            <person name="Ruckert C."/>
        </authorList>
    </citation>
    <scope>NUCLEOTIDE SEQUENCE</scope>
    <source>
        <strain evidence="1">CGMCC 1.12426</strain>
    </source>
</reference>
<comment type="caution">
    <text evidence="1">The sequence shown here is derived from an EMBL/GenBank/DDBJ whole genome shotgun (WGS) entry which is preliminary data.</text>
</comment>
<accession>A0A916TKH9</accession>